<evidence type="ECO:0000259" key="2">
    <source>
        <dbReference type="Pfam" id="PF01494"/>
    </source>
</evidence>
<keyword evidence="1" id="KW-0560">Oxidoreductase</keyword>
<dbReference type="InterPro" id="IPR036188">
    <property type="entry name" value="FAD/NAD-bd_sf"/>
</dbReference>
<gene>
    <name evidence="3" type="ORF">ACFSYJ_02430</name>
</gene>
<dbReference type="Gene3D" id="3.50.50.60">
    <property type="entry name" value="FAD/NAD(P)-binding domain"/>
    <property type="match status" value="2"/>
</dbReference>
<dbReference type="PRINTS" id="PR00420">
    <property type="entry name" value="RNGMNOXGNASE"/>
</dbReference>
<evidence type="ECO:0000313" key="3">
    <source>
        <dbReference type="EMBL" id="MFD2457432.1"/>
    </source>
</evidence>
<evidence type="ECO:0000313" key="4">
    <source>
        <dbReference type="Proteomes" id="UP001597419"/>
    </source>
</evidence>
<dbReference type="Proteomes" id="UP001597419">
    <property type="component" value="Unassembled WGS sequence"/>
</dbReference>
<feature type="domain" description="FAD-binding" evidence="2">
    <location>
        <begin position="20"/>
        <end position="368"/>
    </location>
</feature>
<reference evidence="4" key="1">
    <citation type="journal article" date="2019" name="Int. J. Syst. Evol. Microbiol.">
        <title>The Global Catalogue of Microorganisms (GCM) 10K type strain sequencing project: providing services to taxonomists for standard genome sequencing and annotation.</title>
        <authorList>
            <consortium name="The Broad Institute Genomics Platform"/>
            <consortium name="The Broad Institute Genome Sequencing Center for Infectious Disease"/>
            <person name="Wu L."/>
            <person name="Ma J."/>
        </authorList>
    </citation>
    <scope>NUCLEOTIDE SEQUENCE [LARGE SCALE GENOMIC DNA]</scope>
    <source>
        <strain evidence="4">CGMCC 4.7643</strain>
    </source>
</reference>
<dbReference type="InterPro" id="IPR050631">
    <property type="entry name" value="PheA/TfdB_FAD_monoxygenase"/>
</dbReference>
<dbReference type="Pfam" id="PF01494">
    <property type="entry name" value="FAD_binding_3"/>
    <property type="match status" value="1"/>
</dbReference>
<dbReference type="EMBL" id="JBHUKU010000002">
    <property type="protein sequence ID" value="MFD2457432.1"/>
    <property type="molecule type" value="Genomic_DNA"/>
</dbReference>
<sequence>MRELSLGATDRPGKPDLRWDADVVIVGGSVAGAATAHALAEYGLTSILLERAAEFPELNRGDTIQPLSLGFLDRWGVLPEIERLSGYHVSESGFFHRKHGFLGSWDFEGLPGPFRHQVILRHTNFHRALYAAFAAKPELVRVCRDAQANTVLVEGDDVVGIGGTFAGQRFHARGKLVVAADGAQSKLARFLGIEVEEPYTYQHEYLMLSCPRPRVPELEHRSMRYVGKDGLTMLIPLDGGERVRIPFQIESADGAYWRSLPPDRLRDRLLERAPILEDVATADAITDGTHSYRIHLRHAKSYVRHHVCLVGDAAHVVPPTVGQGMNMAMLDAEVLAAVVNRCVEVDGVSDAALGRYERARRPVNVAALAASHEQTLRQAATGEEIDERCVADHAWLADPDRRREIALRVAGMANPTSRDLDFGAAS</sequence>
<dbReference type="PANTHER" id="PTHR43476:SF5">
    <property type="entry name" value="FAD-DEPENDENT MONOOXYGENASE"/>
    <property type="match status" value="1"/>
</dbReference>
<accession>A0ABW5G7F3</accession>
<protein>
    <submittedName>
        <fullName evidence="3">NAD(P)/FAD-dependent oxidoreductase</fullName>
    </submittedName>
</protein>
<keyword evidence="4" id="KW-1185">Reference proteome</keyword>
<dbReference type="InterPro" id="IPR002938">
    <property type="entry name" value="FAD-bd"/>
</dbReference>
<evidence type="ECO:0000256" key="1">
    <source>
        <dbReference type="ARBA" id="ARBA00023002"/>
    </source>
</evidence>
<dbReference type="PANTHER" id="PTHR43476">
    <property type="entry name" value="3-(3-HYDROXY-PHENYL)PROPIONATE/3-HYDROXYCINNAMIC ACID HYDROXYLASE"/>
    <property type="match status" value="1"/>
</dbReference>
<name>A0ABW5G7F3_9PSEU</name>
<dbReference type="RefSeq" id="WP_345388740.1">
    <property type="nucleotide sequence ID" value="NZ_BAABHG010000003.1"/>
</dbReference>
<dbReference type="SUPFAM" id="SSF51905">
    <property type="entry name" value="FAD/NAD(P)-binding domain"/>
    <property type="match status" value="1"/>
</dbReference>
<organism evidence="3 4">
    <name type="scientific">Amycolatopsis samaneae</name>
    <dbReference type="NCBI Taxonomy" id="664691"/>
    <lineage>
        <taxon>Bacteria</taxon>
        <taxon>Bacillati</taxon>
        <taxon>Actinomycetota</taxon>
        <taxon>Actinomycetes</taxon>
        <taxon>Pseudonocardiales</taxon>
        <taxon>Pseudonocardiaceae</taxon>
        <taxon>Amycolatopsis</taxon>
    </lineage>
</organism>
<comment type="caution">
    <text evidence="3">The sequence shown here is derived from an EMBL/GenBank/DDBJ whole genome shotgun (WGS) entry which is preliminary data.</text>
</comment>
<proteinExistence type="predicted"/>